<dbReference type="EMBL" id="DSBX01000149">
    <property type="protein sequence ID" value="HDQ99419.1"/>
    <property type="molecule type" value="Genomic_DNA"/>
</dbReference>
<proteinExistence type="predicted"/>
<feature type="non-terminal residue" evidence="2">
    <location>
        <position position="1"/>
    </location>
</feature>
<evidence type="ECO:0000313" key="2">
    <source>
        <dbReference type="EMBL" id="HDQ99419.1"/>
    </source>
</evidence>
<gene>
    <name evidence="2" type="ORF">ENN51_03940</name>
</gene>
<protein>
    <recommendedName>
        <fullName evidence="1">FlgD/Vpr Ig-like domain-containing protein</fullName>
    </recommendedName>
</protein>
<accession>A0A7V0T579</accession>
<dbReference type="Pfam" id="PF20773">
    <property type="entry name" value="InhA-like_MAM"/>
    <property type="match status" value="1"/>
</dbReference>
<dbReference type="Gene3D" id="2.60.40.4070">
    <property type="match status" value="1"/>
</dbReference>
<dbReference type="AlphaFoldDB" id="A0A7V0T579"/>
<dbReference type="Pfam" id="PF13860">
    <property type="entry name" value="FlgD_ig"/>
    <property type="match status" value="1"/>
</dbReference>
<name>A0A7V0T579_UNCW3</name>
<dbReference type="Proteomes" id="UP000885672">
    <property type="component" value="Unassembled WGS sequence"/>
</dbReference>
<sequence>ISNYAMTSDPYPVRAGDSLRYWIWFDTESNYDATVAEVSENGLEWFQLHDRYTGNSGGWVRRAFSLAPWIGSSVFIRFRYMTDDNTLRAGVYVDDVWPAPAFAQRLVLSDAITDTLYEVSDLEVGTYWFRGRGRNAAWGWNNQGPLKEVVVTGVGVAERPGADRLRTGLTAGRNPSAGPIELGYTLARTGNAVLAVTDASGRKVRTLVSGRTGQGRHSVRWDGRDDAGRRLPAGVYFCRLDADESAGVRVVLLD</sequence>
<organism evidence="2">
    <name type="scientific">candidate division WOR-3 bacterium</name>
    <dbReference type="NCBI Taxonomy" id="2052148"/>
    <lineage>
        <taxon>Bacteria</taxon>
        <taxon>Bacteria division WOR-3</taxon>
    </lineage>
</organism>
<evidence type="ECO:0000259" key="1">
    <source>
        <dbReference type="Pfam" id="PF13860"/>
    </source>
</evidence>
<feature type="domain" description="FlgD/Vpr Ig-like" evidence="1">
    <location>
        <begin position="179"/>
        <end position="242"/>
    </location>
</feature>
<dbReference type="InterPro" id="IPR025965">
    <property type="entry name" value="FlgD/Vpr_Ig-like"/>
</dbReference>
<comment type="caution">
    <text evidence="2">The sequence shown here is derived from an EMBL/GenBank/DDBJ whole genome shotgun (WGS) entry which is preliminary data.</text>
</comment>
<reference evidence="2" key="1">
    <citation type="journal article" date="2020" name="mSystems">
        <title>Genome- and Community-Level Interaction Insights into Carbon Utilization and Element Cycling Functions of Hydrothermarchaeota in Hydrothermal Sediment.</title>
        <authorList>
            <person name="Zhou Z."/>
            <person name="Liu Y."/>
            <person name="Xu W."/>
            <person name="Pan J."/>
            <person name="Luo Z.H."/>
            <person name="Li M."/>
        </authorList>
    </citation>
    <scope>NUCLEOTIDE SEQUENCE [LARGE SCALE GENOMIC DNA]</scope>
    <source>
        <strain evidence="2">SpSt-1182</strain>
    </source>
</reference>